<keyword evidence="2" id="KW-1185">Reference proteome</keyword>
<evidence type="ECO:0000313" key="1">
    <source>
        <dbReference type="EMBL" id="AQS54939.1"/>
    </source>
</evidence>
<dbReference type="OrthoDB" id="2361695at2"/>
<protein>
    <submittedName>
        <fullName evidence="1">Uncharacterized protein</fullName>
    </submittedName>
</protein>
<dbReference type="EMBL" id="CP019699">
    <property type="protein sequence ID" value="AQS54939.1"/>
    <property type="molecule type" value="Genomic_DNA"/>
</dbReference>
<proteinExistence type="predicted"/>
<name>A0A1U9K4G1_9BACL</name>
<dbReference type="AlphaFoldDB" id="A0A1U9K4G1"/>
<dbReference type="InterPro" id="IPR009507">
    <property type="entry name" value="UPF0435"/>
</dbReference>
<gene>
    <name evidence="1" type="ORF">B0W44_03280</name>
</gene>
<accession>A0A1U9K4G1</accession>
<dbReference type="STRING" id="1471761.B0W44_03280"/>
<reference evidence="1 2" key="1">
    <citation type="journal article" date="2015" name="Int. J. Syst. Evol. Microbiol.">
        <title>Novibacillus thermophilus gen. nov., sp. nov., a Gram-staining-negative and moderately thermophilic member of the family Thermoactinomycetaceae.</title>
        <authorList>
            <person name="Yang G."/>
            <person name="Chen J."/>
            <person name="Zhou S."/>
        </authorList>
    </citation>
    <scope>NUCLEOTIDE SEQUENCE [LARGE SCALE GENOMIC DNA]</scope>
    <source>
        <strain evidence="1 2">SG-1</strain>
    </source>
</reference>
<dbReference type="Proteomes" id="UP000188603">
    <property type="component" value="Chromosome"/>
</dbReference>
<dbReference type="KEGG" id="ntr:B0W44_03280"/>
<organism evidence="1 2">
    <name type="scientific">Novibacillus thermophilus</name>
    <dbReference type="NCBI Taxonomy" id="1471761"/>
    <lineage>
        <taxon>Bacteria</taxon>
        <taxon>Bacillati</taxon>
        <taxon>Bacillota</taxon>
        <taxon>Bacilli</taxon>
        <taxon>Bacillales</taxon>
        <taxon>Thermoactinomycetaceae</taxon>
        <taxon>Novibacillus</taxon>
    </lineage>
</organism>
<sequence>MNLKEATYENMAFMLNDLKKRLRMVNVSLIDPEDFRLDDYAEVRDIYEMVVSRPQLTTMQLEGVLTELGELRKRK</sequence>
<evidence type="ECO:0000313" key="2">
    <source>
        <dbReference type="Proteomes" id="UP000188603"/>
    </source>
</evidence>
<dbReference type="RefSeq" id="WP_077718757.1">
    <property type="nucleotide sequence ID" value="NZ_CP019699.1"/>
</dbReference>
<dbReference type="Pfam" id="PF06569">
    <property type="entry name" value="DUF1128"/>
    <property type="match status" value="1"/>
</dbReference>